<dbReference type="EC" id="2.1.1.-" evidence="7"/>
<evidence type="ECO:0000256" key="8">
    <source>
        <dbReference type="PROSITE-ProRule" id="PRU01026"/>
    </source>
</evidence>
<keyword evidence="5 7" id="KW-0949">S-adenosyl-L-methionine</keyword>
<comment type="subcellular location">
    <subcellularLocation>
        <location evidence="7">Cytoplasm</location>
    </subcellularLocation>
</comment>
<dbReference type="HAMAP" id="MF_00607">
    <property type="entry name" value="16SrRNA_methyltr_A"/>
    <property type="match status" value="1"/>
</dbReference>
<keyword evidence="1 7" id="KW-0963">Cytoplasm</keyword>
<evidence type="ECO:0000256" key="3">
    <source>
        <dbReference type="ARBA" id="ARBA00022603"/>
    </source>
</evidence>
<dbReference type="EMBL" id="CP002278">
    <property type="protein sequence ID" value="ADP77805.1"/>
    <property type="molecule type" value="Genomic_DNA"/>
</dbReference>
<reference evidence="10 11" key="1">
    <citation type="journal article" date="2010" name="Stand. Genomic Sci.">
        <title>Complete genome sequence of Methanothermus fervidus type strain (V24S).</title>
        <authorList>
            <person name="Anderson I."/>
            <person name="Djao O.D."/>
            <person name="Misra M."/>
            <person name="Chertkov O."/>
            <person name="Nolan M."/>
            <person name="Lucas S."/>
            <person name="Lapidus A."/>
            <person name="Del Rio T.G."/>
            <person name="Tice H."/>
            <person name="Cheng J.F."/>
            <person name="Tapia R."/>
            <person name="Han C."/>
            <person name="Goodwin L."/>
            <person name="Pitluck S."/>
            <person name="Liolios K."/>
            <person name="Ivanova N."/>
            <person name="Mavromatis K."/>
            <person name="Mikhailova N."/>
            <person name="Pati A."/>
            <person name="Brambilla E."/>
            <person name="Chen A."/>
            <person name="Palaniappan K."/>
            <person name="Land M."/>
            <person name="Hauser L."/>
            <person name="Chang Y.J."/>
            <person name="Jeffries C.D."/>
            <person name="Sikorski J."/>
            <person name="Spring S."/>
            <person name="Rohde M."/>
            <person name="Eichinger K."/>
            <person name="Huber H."/>
            <person name="Wirth R."/>
            <person name="Goker M."/>
            <person name="Detter J.C."/>
            <person name="Woyke T."/>
            <person name="Bristow J."/>
            <person name="Eisen J.A."/>
            <person name="Markowitz V."/>
            <person name="Hugenholtz P."/>
            <person name="Klenk H.P."/>
            <person name="Kyrpides N.C."/>
        </authorList>
    </citation>
    <scope>NUCLEOTIDE SEQUENCE [LARGE SCALE GENOMIC DNA]</scope>
    <source>
        <strain evidence="11">ATCC 43054 / DSM 2088 / JCM 10308 / V24 S</strain>
    </source>
</reference>
<feature type="binding site" evidence="7 8">
    <location>
        <position position="56"/>
    </location>
    <ligand>
        <name>S-adenosyl-L-methionine</name>
        <dbReference type="ChEBI" id="CHEBI:59789"/>
    </ligand>
</feature>
<dbReference type="InterPro" id="IPR023165">
    <property type="entry name" value="rRNA_Ade_diMease-like_C"/>
</dbReference>
<feature type="binding site" evidence="7 8">
    <location>
        <position position="104"/>
    </location>
    <ligand>
        <name>S-adenosyl-L-methionine</name>
        <dbReference type="ChEBI" id="CHEBI:59789"/>
    </ligand>
</feature>
<protein>
    <recommendedName>
        <fullName evidence="7">Probable ribosomal RNA small subunit methyltransferase A</fullName>
        <ecNumber evidence="7">2.1.1.-</ecNumber>
    </recommendedName>
    <alternativeName>
        <fullName evidence="7">16S rRNA dimethyladenosine transferase</fullName>
    </alternativeName>
    <alternativeName>
        <fullName evidence="7">16S rRNA dimethylase</fullName>
    </alternativeName>
    <alternativeName>
        <fullName evidence="7">S-adenosylmethionine-6-N',N'-adenosyl(rRNA) dimethyltransferase</fullName>
    </alternativeName>
</protein>
<evidence type="ECO:0000256" key="2">
    <source>
        <dbReference type="ARBA" id="ARBA00022552"/>
    </source>
</evidence>
<comment type="function">
    <text evidence="7">Specifically dimethylates two adjacent adenosines in the loop of a conserved hairpin near the 3'-end of 16S rRNA in the 30S particle. May play a critical role in biogenesis of 30S subunits.</text>
</comment>
<evidence type="ECO:0000313" key="11">
    <source>
        <dbReference type="Proteomes" id="UP000002315"/>
    </source>
</evidence>
<dbReference type="PANTHER" id="PTHR11727">
    <property type="entry name" value="DIMETHYLADENOSINE TRANSFERASE"/>
    <property type="match status" value="1"/>
</dbReference>
<dbReference type="GO" id="GO:0003723">
    <property type="term" value="F:RNA binding"/>
    <property type="evidence" value="ECO:0007669"/>
    <property type="project" value="UniProtKB-UniRule"/>
</dbReference>
<dbReference type="SMART" id="SM00650">
    <property type="entry name" value="rADc"/>
    <property type="match status" value="1"/>
</dbReference>
<keyword evidence="2 7" id="KW-0698">rRNA processing</keyword>
<gene>
    <name evidence="7" type="primary">rsmA</name>
    <name evidence="7" type="synonym">ksgA</name>
    <name evidence="10" type="ordered locus">Mfer_1010</name>
</gene>
<feature type="domain" description="Ribosomal RNA adenine methylase transferase N-terminal" evidence="9">
    <location>
        <begin position="36"/>
        <end position="202"/>
    </location>
</feature>
<sequence length="283" mass="32974">MIIISSLLHETKYILKKYNISLSRRLGQNFLINEYIRNKIINYANLNKKDTVLEIGPGIGTLTIPMAKYAKKVIAIEKDCKMVEILKDRIHDLKIDNIEIINADALKIKFPKFNKVVSNLPYTISSPITFKLLNYDFNLGVLMYQKEFAQRLIAKPGTSNYSRLSVMMYFKANVELLDIIPPKSFIPRPKVKSAIVKIIPKKKFKINRFFENVCRALFQHKRKKSKKALIESSHELNMNKSKLKQILERLDPKLAEKRVFKLTPNEILKISKFIEEHDKVQKP</sequence>
<dbReference type="PROSITE" id="PS01131">
    <property type="entry name" value="RRNA_A_DIMETH"/>
    <property type="match status" value="1"/>
</dbReference>
<dbReference type="InterPro" id="IPR020598">
    <property type="entry name" value="rRNA_Ade_methylase_Trfase_N"/>
</dbReference>
<dbReference type="NCBIfam" id="TIGR00755">
    <property type="entry name" value="ksgA"/>
    <property type="match status" value="1"/>
</dbReference>
<dbReference type="GO" id="GO:0005737">
    <property type="term" value="C:cytoplasm"/>
    <property type="evidence" value="ECO:0007669"/>
    <property type="project" value="UniProtKB-SubCell"/>
</dbReference>
<organism evidence="10 11">
    <name type="scientific">Methanothermus fervidus (strain ATCC 43054 / DSM 2088 / JCM 10308 / V24 S)</name>
    <dbReference type="NCBI Taxonomy" id="523846"/>
    <lineage>
        <taxon>Archaea</taxon>
        <taxon>Methanobacteriati</taxon>
        <taxon>Methanobacteriota</taxon>
        <taxon>Methanomada group</taxon>
        <taxon>Methanobacteria</taxon>
        <taxon>Methanobacteriales</taxon>
        <taxon>Methanothermaceae</taxon>
        <taxon>Methanothermus</taxon>
    </lineage>
</organism>
<keyword evidence="3 7" id="KW-0489">Methyltransferase</keyword>
<dbReference type="InterPro" id="IPR011530">
    <property type="entry name" value="rRNA_adenine_dimethylase"/>
</dbReference>
<feature type="binding site" evidence="7 8">
    <location>
        <position position="119"/>
    </location>
    <ligand>
        <name>S-adenosyl-L-methionine</name>
        <dbReference type="ChEBI" id="CHEBI:59789"/>
    </ligand>
</feature>
<evidence type="ECO:0000259" key="9">
    <source>
        <dbReference type="SMART" id="SM00650"/>
    </source>
</evidence>
<dbReference type="PROSITE" id="PS51689">
    <property type="entry name" value="SAM_RNA_A_N6_MT"/>
    <property type="match status" value="1"/>
</dbReference>
<dbReference type="SUPFAM" id="SSF53335">
    <property type="entry name" value="S-adenosyl-L-methionine-dependent methyltransferases"/>
    <property type="match status" value="1"/>
</dbReference>
<evidence type="ECO:0000256" key="1">
    <source>
        <dbReference type="ARBA" id="ARBA00022490"/>
    </source>
</evidence>
<evidence type="ECO:0000256" key="6">
    <source>
        <dbReference type="ARBA" id="ARBA00022884"/>
    </source>
</evidence>
<dbReference type="Proteomes" id="UP000002315">
    <property type="component" value="Chromosome"/>
</dbReference>
<feature type="binding site" evidence="7 8">
    <location>
        <position position="31"/>
    </location>
    <ligand>
        <name>S-adenosyl-L-methionine</name>
        <dbReference type="ChEBI" id="CHEBI:59789"/>
    </ligand>
</feature>
<dbReference type="AlphaFoldDB" id="E3GW40"/>
<proteinExistence type="inferred from homology"/>
<dbReference type="InterPro" id="IPR020596">
    <property type="entry name" value="rRNA_Ade_Mease_Trfase_CS"/>
</dbReference>
<dbReference type="Gene3D" id="3.40.50.150">
    <property type="entry name" value="Vaccinia Virus protein VP39"/>
    <property type="match status" value="1"/>
</dbReference>
<dbReference type="KEGG" id="mfv:Mfer_1010"/>
<feature type="binding site" evidence="7 8">
    <location>
        <position position="29"/>
    </location>
    <ligand>
        <name>S-adenosyl-L-methionine</name>
        <dbReference type="ChEBI" id="CHEBI:59789"/>
    </ligand>
</feature>
<dbReference type="PANTHER" id="PTHR11727:SF7">
    <property type="entry name" value="DIMETHYLADENOSINE TRANSFERASE-RELATED"/>
    <property type="match status" value="1"/>
</dbReference>
<dbReference type="FunFam" id="3.40.50.150:FF:000023">
    <property type="entry name" value="Ribosomal RNA small subunit methyltransferase A"/>
    <property type="match status" value="1"/>
</dbReference>
<dbReference type="CDD" id="cd02440">
    <property type="entry name" value="AdoMet_MTases"/>
    <property type="match status" value="1"/>
</dbReference>
<dbReference type="InterPro" id="IPR029063">
    <property type="entry name" value="SAM-dependent_MTases_sf"/>
</dbReference>
<dbReference type="InterPro" id="IPR001737">
    <property type="entry name" value="KsgA/Erm"/>
</dbReference>
<dbReference type="STRING" id="523846.Mfer_1010"/>
<dbReference type="HOGENOM" id="CLU_041220_0_2_2"/>
<accession>E3GW40</accession>
<evidence type="ECO:0000313" key="10">
    <source>
        <dbReference type="EMBL" id="ADP77805.1"/>
    </source>
</evidence>
<keyword evidence="6 7" id="KW-0694">RNA-binding</keyword>
<evidence type="ECO:0000256" key="7">
    <source>
        <dbReference type="HAMAP-Rule" id="MF_00607"/>
    </source>
</evidence>
<keyword evidence="11" id="KW-1185">Reference proteome</keyword>
<name>E3GW40_METFV</name>
<dbReference type="Gene3D" id="1.10.8.100">
    <property type="entry name" value="Ribosomal RNA adenine dimethylase-like, domain 2"/>
    <property type="match status" value="1"/>
</dbReference>
<comment type="similarity">
    <text evidence="7">Belongs to the class I-like SAM-binding methyltransferase superfamily. rRNA adenine N(6)-methyltransferase family. RsmA subfamily.</text>
</comment>
<feature type="binding site" evidence="7 8">
    <location>
        <position position="77"/>
    </location>
    <ligand>
        <name>S-adenosyl-L-methionine</name>
        <dbReference type="ChEBI" id="CHEBI:59789"/>
    </ligand>
</feature>
<keyword evidence="4 7" id="KW-0808">Transferase</keyword>
<evidence type="ECO:0000256" key="5">
    <source>
        <dbReference type="ARBA" id="ARBA00022691"/>
    </source>
</evidence>
<evidence type="ECO:0000256" key="4">
    <source>
        <dbReference type="ARBA" id="ARBA00022679"/>
    </source>
</evidence>
<dbReference type="Pfam" id="PF00398">
    <property type="entry name" value="RrnaAD"/>
    <property type="match status" value="1"/>
</dbReference>
<dbReference type="GO" id="GO:0000179">
    <property type="term" value="F:rRNA (adenine-N6,N6-)-dimethyltransferase activity"/>
    <property type="evidence" value="ECO:0007669"/>
    <property type="project" value="UniProtKB-UniRule"/>
</dbReference>